<evidence type="ECO:0000256" key="1">
    <source>
        <dbReference type="SAM" id="SignalP"/>
    </source>
</evidence>
<dbReference type="EMBL" id="PXXW01000065">
    <property type="protein sequence ID" value="RAN92126.1"/>
    <property type="molecule type" value="Genomic_DNA"/>
</dbReference>
<evidence type="ECO:0000313" key="2">
    <source>
        <dbReference type="EMBL" id="RAN92126.1"/>
    </source>
</evidence>
<feature type="signal peptide" evidence="1">
    <location>
        <begin position="1"/>
        <end position="25"/>
    </location>
</feature>
<feature type="chain" id="PRO_5008704855" description="L,D-transpeptidase catalytic domain" evidence="1">
    <location>
        <begin position="26"/>
        <end position="186"/>
    </location>
</feature>
<evidence type="ECO:0000313" key="3">
    <source>
        <dbReference type="EMBL" id="SCE71440.1"/>
    </source>
</evidence>
<dbReference type="AlphaFoldDB" id="A0A1C4UIE7"/>
<proteinExistence type="predicted"/>
<sequence>MLDVLLVIGVAVTLIATGGSAPALAYTEAVQGTGNSAPWFDFDKNPSSALNSTLTAYVSVGGVRYRISQRAGSGNGSTNECLSNQGWLPNGYYWADGRDSTRFEHINKTWGNEVVRGWVWNLGSKKCSGSTTRTELFIHSQGTSGWTNSNYASNGCIKINQTDRTHLHNRFNAAYDKSNGFLQVVS</sequence>
<dbReference type="Proteomes" id="UP000198864">
    <property type="component" value="Unassembled WGS sequence"/>
</dbReference>
<name>A0A1C4UIE7_9ACTN</name>
<organism evidence="3 4">
    <name type="scientific">Micromonospora saelicesensis</name>
    <dbReference type="NCBI Taxonomy" id="285676"/>
    <lineage>
        <taxon>Bacteria</taxon>
        <taxon>Bacillati</taxon>
        <taxon>Actinomycetota</taxon>
        <taxon>Actinomycetes</taxon>
        <taxon>Micromonosporales</taxon>
        <taxon>Micromonosporaceae</taxon>
        <taxon>Micromonospora</taxon>
    </lineage>
</organism>
<reference evidence="2 5" key="2">
    <citation type="submission" date="2018-03" db="EMBL/GenBank/DDBJ databases">
        <title>Genomic framework for the identification of Micromonospora saelicesensis and Micromonospora noduli.</title>
        <authorList>
            <person name="Riesco R."/>
            <person name="Trujillo M.E."/>
        </authorList>
    </citation>
    <scope>NUCLEOTIDE SEQUENCE [LARGE SCALE GENOMIC DNA]</scope>
    <source>
        <strain evidence="2 5">GAR05</strain>
    </source>
</reference>
<keyword evidence="1" id="KW-0732">Signal</keyword>
<reference evidence="3 4" key="1">
    <citation type="submission" date="2016-06" db="EMBL/GenBank/DDBJ databases">
        <authorList>
            <person name="Kjaerup R.B."/>
            <person name="Dalgaard T.S."/>
            <person name="Juul-Madsen H.R."/>
        </authorList>
    </citation>
    <scope>NUCLEOTIDE SEQUENCE [LARGE SCALE GENOMIC DNA]</scope>
    <source>
        <strain evidence="3 4">DSM 44871</strain>
    </source>
</reference>
<dbReference type="Proteomes" id="UP000249334">
    <property type="component" value="Unassembled WGS sequence"/>
</dbReference>
<protein>
    <recommendedName>
        <fullName evidence="6">L,D-transpeptidase catalytic domain</fullName>
    </recommendedName>
</protein>
<evidence type="ECO:0000313" key="5">
    <source>
        <dbReference type="Proteomes" id="UP000249334"/>
    </source>
</evidence>
<evidence type="ECO:0008006" key="6">
    <source>
        <dbReference type="Google" id="ProtNLM"/>
    </source>
</evidence>
<gene>
    <name evidence="3" type="ORF">GA0070561_1064</name>
    <name evidence="2" type="ORF">GAR05_06289</name>
</gene>
<dbReference type="EMBL" id="FMCR01000001">
    <property type="protein sequence ID" value="SCE71440.1"/>
    <property type="molecule type" value="Genomic_DNA"/>
</dbReference>
<accession>A0A1C4UIE7</accession>
<evidence type="ECO:0000313" key="4">
    <source>
        <dbReference type="Proteomes" id="UP000198864"/>
    </source>
</evidence>
<keyword evidence="5" id="KW-1185">Reference proteome</keyword>